<name>A0A1I1I6M2_9GAMM</name>
<dbReference type="InterPro" id="IPR011767">
    <property type="entry name" value="GLR_AS"/>
</dbReference>
<dbReference type="AlphaFoldDB" id="A0A1I1I6M2"/>
<dbReference type="EMBL" id="FOLY01000002">
    <property type="protein sequence ID" value="SFC31695.1"/>
    <property type="molecule type" value="Genomic_DNA"/>
</dbReference>
<protein>
    <submittedName>
        <fullName evidence="2">Glutaredoxin</fullName>
    </submittedName>
</protein>
<dbReference type="SUPFAM" id="SSF52833">
    <property type="entry name" value="Thioredoxin-like"/>
    <property type="match status" value="1"/>
</dbReference>
<dbReference type="Gene3D" id="3.40.30.10">
    <property type="entry name" value="Glutaredoxin"/>
    <property type="match status" value="1"/>
</dbReference>
<evidence type="ECO:0000313" key="3">
    <source>
        <dbReference type="Proteomes" id="UP000199046"/>
    </source>
</evidence>
<proteinExistence type="predicted"/>
<dbReference type="Proteomes" id="UP000199046">
    <property type="component" value="Unassembled WGS sequence"/>
</dbReference>
<reference evidence="3" key="1">
    <citation type="submission" date="2016-10" db="EMBL/GenBank/DDBJ databases">
        <authorList>
            <person name="Varghese N."/>
            <person name="Submissions S."/>
        </authorList>
    </citation>
    <scope>NUCLEOTIDE SEQUENCE [LARGE SCALE GENOMIC DNA]</scope>
    <source>
        <strain evidence="3">DSM 23439</strain>
    </source>
</reference>
<evidence type="ECO:0000313" key="2">
    <source>
        <dbReference type="EMBL" id="SFC31695.1"/>
    </source>
</evidence>
<dbReference type="Pfam" id="PF13417">
    <property type="entry name" value="GST_N_3"/>
    <property type="match status" value="1"/>
</dbReference>
<evidence type="ECO:0000259" key="1">
    <source>
        <dbReference type="Pfam" id="PF13417"/>
    </source>
</evidence>
<dbReference type="PROSITE" id="PS51354">
    <property type="entry name" value="GLUTAREDOXIN_2"/>
    <property type="match status" value="1"/>
</dbReference>
<dbReference type="RefSeq" id="WP_090131409.1">
    <property type="nucleotide sequence ID" value="NZ_FOLY01000002.1"/>
</dbReference>
<gene>
    <name evidence="2" type="ORF">SAMN05421848_1024</name>
</gene>
<keyword evidence="3" id="KW-1185">Reference proteome</keyword>
<organism evidence="2 3">
    <name type="scientific">Kushneria avicenniae</name>
    <dbReference type="NCBI Taxonomy" id="402385"/>
    <lineage>
        <taxon>Bacteria</taxon>
        <taxon>Pseudomonadati</taxon>
        <taxon>Pseudomonadota</taxon>
        <taxon>Gammaproteobacteria</taxon>
        <taxon>Oceanospirillales</taxon>
        <taxon>Halomonadaceae</taxon>
        <taxon>Kushneria</taxon>
    </lineage>
</organism>
<dbReference type="InterPro" id="IPR036249">
    <property type="entry name" value="Thioredoxin-like_sf"/>
</dbReference>
<dbReference type="InterPro" id="IPR004045">
    <property type="entry name" value="Glutathione_S-Trfase_N"/>
</dbReference>
<sequence>MQDNMDQVVRTPQEQADVDQQCRNLALYEYESCPFCRRVLHEIERLSLNIELRNTREDPTAREELREGGGRTTVPCLRITQETGGAHWMYESADIAAWLRQQFG</sequence>
<feature type="domain" description="GST N-terminal" evidence="1">
    <location>
        <begin position="27"/>
        <end position="104"/>
    </location>
</feature>
<accession>A0A1I1I6M2</accession>
<dbReference type="OrthoDB" id="9793736at2"/>
<dbReference type="PROSITE" id="PS00195">
    <property type="entry name" value="GLUTAREDOXIN_1"/>
    <property type="match status" value="1"/>
</dbReference>
<dbReference type="STRING" id="402385.SAMN05421848_1024"/>